<name>A0A1I3PNX8_9HYPH</name>
<dbReference type="Proteomes" id="UP000242763">
    <property type="component" value="Unassembled WGS sequence"/>
</dbReference>
<evidence type="ECO:0000259" key="2">
    <source>
        <dbReference type="Pfam" id="PF09084"/>
    </source>
</evidence>
<dbReference type="AlphaFoldDB" id="A0A1I3PNX8"/>
<dbReference type="PANTHER" id="PTHR31528">
    <property type="entry name" value="4-AMINO-5-HYDROXYMETHYL-2-METHYLPYRIMIDINE PHOSPHATE SYNTHASE THI11-RELATED"/>
    <property type="match status" value="1"/>
</dbReference>
<protein>
    <submittedName>
        <fullName evidence="3">NitT/TauT family transport system substrate-binding protein</fullName>
    </submittedName>
</protein>
<dbReference type="EMBL" id="FORF01000013">
    <property type="protein sequence ID" value="SFJ23258.1"/>
    <property type="molecule type" value="Genomic_DNA"/>
</dbReference>
<dbReference type="STRING" id="1121003.SAMN03080618_02383"/>
<proteinExistence type="predicted"/>
<feature type="chain" id="PRO_5017369202" evidence="1">
    <location>
        <begin position="27"/>
        <end position="334"/>
    </location>
</feature>
<evidence type="ECO:0000256" key="1">
    <source>
        <dbReference type="SAM" id="SignalP"/>
    </source>
</evidence>
<keyword evidence="1" id="KW-0732">Signal</keyword>
<dbReference type="OrthoDB" id="5348911at2"/>
<dbReference type="RefSeq" id="WP_091522560.1">
    <property type="nucleotide sequence ID" value="NZ_FORF01000013.1"/>
</dbReference>
<dbReference type="Gene3D" id="3.40.190.10">
    <property type="entry name" value="Periplasmic binding protein-like II"/>
    <property type="match status" value="2"/>
</dbReference>
<evidence type="ECO:0000313" key="4">
    <source>
        <dbReference type="Proteomes" id="UP000242763"/>
    </source>
</evidence>
<accession>A0A1I3PNX8</accession>
<feature type="domain" description="SsuA/THI5-like" evidence="2">
    <location>
        <begin position="41"/>
        <end position="252"/>
    </location>
</feature>
<dbReference type="PANTHER" id="PTHR31528:SF3">
    <property type="entry name" value="THIAMINE BIOSYNTHESIS PROTEIN HI_0357-RELATED"/>
    <property type="match status" value="1"/>
</dbReference>
<dbReference type="InterPro" id="IPR015168">
    <property type="entry name" value="SsuA/THI5"/>
</dbReference>
<dbReference type="SUPFAM" id="SSF53850">
    <property type="entry name" value="Periplasmic binding protein-like II"/>
    <property type="match status" value="1"/>
</dbReference>
<organism evidence="3 4">
    <name type="scientific">Aquamicrobium aerolatum DSM 21857</name>
    <dbReference type="NCBI Taxonomy" id="1121003"/>
    <lineage>
        <taxon>Bacteria</taxon>
        <taxon>Pseudomonadati</taxon>
        <taxon>Pseudomonadota</taxon>
        <taxon>Alphaproteobacteria</taxon>
        <taxon>Hyphomicrobiales</taxon>
        <taxon>Phyllobacteriaceae</taxon>
        <taxon>Aerobium</taxon>
    </lineage>
</organism>
<reference evidence="4" key="1">
    <citation type="submission" date="2016-10" db="EMBL/GenBank/DDBJ databases">
        <authorList>
            <person name="Varghese N."/>
            <person name="Submissions S."/>
        </authorList>
    </citation>
    <scope>NUCLEOTIDE SEQUENCE [LARGE SCALE GENOMIC DNA]</scope>
    <source>
        <strain evidence="4">DSM 21857</strain>
    </source>
</reference>
<dbReference type="GO" id="GO:0009228">
    <property type="term" value="P:thiamine biosynthetic process"/>
    <property type="evidence" value="ECO:0007669"/>
    <property type="project" value="InterPro"/>
</dbReference>
<dbReference type="InterPro" id="IPR027939">
    <property type="entry name" value="NMT1/THI5"/>
</dbReference>
<gene>
    <name evidence="3" type="ORF">SAMN03080618_02383</name>
</gene>
<dbReference type="Pfam" id="PF09084">
    <property type="entry name" value="NMT1"/>
    <property type="match status" value="1"/>
</dbReference>
<evidence type="ECO:0000313" key="3">
    <source>
        <dbReference type="EMBL" id="SFJ23258.1"/>
    </source>
</evidence>
<sequence>MSKILSKKTLAMLAVVSALPFGSAYAQDKISMQMNWTADSAHLGFVMAEKLGIYDKHNLDVTLIEGRGSAVAAQLVASGQVELGFADTVAAINIAAQGAPIRIISTIWKSGQFGVQSLETANINEPKDLVGKRLAVNPGAAAVPLIPVFLKANGISESDVEIINASDTAFIGLLTSGQVDAVARTPENVVVPLAAEGYKASNMYFYDHGVPLASLSLVALDDKLKENPDMFRRFIEATAQGWQEAMKDPKTAVDTLKEMFPETQLTHDALMQGAVYSFNSVCPGGAGDSIGVTDAATWDKMYDVMTTAMGVPADRPVTDYYTNDYVPQTPVTCQ</sequence>
<feature type="signal peptide" evidence="1">
    <location>
        <begin position="1"/>
        <end position="26"/>
    </location>
</feature>
<keyword evidence="4" id="KW-1185">Reference proteome</keyword>